<dbReference type="EMBL" id="JAAOLX010000007">
    <property type="protein sequence ID" value="NHQ87315.1"/>
    <property type="molecule type" value="Genomic_DNA"/>
</dbReference>
<dbReference type="PANTHER" id="PTHR34580:SF3">
    <property type="entry name" value="PROTEIN PAFB"/>
    <property type="match status" value="1"/>
</dbReference>
<evidence type="ECO:0000259" key="1">
    <source>
        <dbReference type="Pfam" id="PF13280"/>
    </source>
</evidence>
<comment type="caution">
    <text evidence="4">The sequence shown here is derived from an EMBL/GenBank/DDBJ whole genome shotgun (WGS) entry which is preliminary data.</text>
</comment>
<evidence type="ECO:0000313" key="5">
    <source>
        <dbReference type="Proteomes" id="UP000712570"/>
    </source>
</evidence>
<dbReference type="InterPro" id="IPR026881">
    <property type="entry name" value="WYL_dom"/>
</dbReference>
<feature type="domain" description="WYL" evidence="1">
    <location>
        <begin position="122"/>
        <end position="189"/>
    </location>
</feature>
<dbReference type="Pfam" id="PF13280">
    <property type="entry name" value="WYL"/>
    <property type="match status" value="1"/>
</dbReference>
<dbReference type="PANTHER" id="PTHR34580">
    <property type="match status" value="1"/>
</dbReference>
<organism evidence="4 5">
    <name type="scientific">Iodobacter violaceini</name>
    <dbReference type="NCBI Taxonomy" id="3044271"/>
    <lineage>
        <taxon>Bacteria</taxon>
        <taxon>Pseudomonadati</taxon>
        <taxon>Pseudomonadota</taxon>
        <taxon>Betaproteobacteria</taxon>
        <taxon>Neisseriales</taxon>
        <taxon>Chitinibacteraceae</taxon>
        <taxon>Iodobacter</taxon>
    </lineage>
</organism>
<dbReference type="InterPro" id="IPR016634">
    <property type="entry name" value="CapW-like"/>
</dbReference>
<dbReference type="InterPro" id="IPR051534">
    <property type="entry name" value="CBASS_pafABC_assoc_protein"/>
</dbReference>
<dbReference type="Pfam" id="PF26107">
    <property type="entry name" value="BrxR_CTD"/>
    <property type="match status" value="1"/>
</dbReference>
<dbReference type="PIRSF" id="PIRSF015558">
    <property type="entry name" value="Txn_reg_DeoR_prd"/>
    <property type="match status" value="1"/>
</dbReference>
<dbReference type="InterPro" id="IPR059020">
    <property type="entry name" value="CapW_CTD"/>
</dbReference>
<dbReference type="InterPro" id="IPR059019">
    <property type="entry name" value="WHD_CapW"/>
</dbReference>
<reference evidence="4 5" key="1">
    <citation type="submission" date="2020-03" db="EMBL/GenBank/DDBJ databases">
        <title>Draft genome sequence of environmentally isolated violet-colored cultures.</title>
        <authorList>
            <person name="Wilson H.S."/>
        </authorList>
    </citation>
    <scope>NUCLEOTIDE SEQUENCE [LARGE SCALE GENOMIC DNA]</scope>
    <source>
        <strain evidence="4 5">HSC-16F04</strain>
    </source>
</reference>
<evidence type="ECO:0000259" key="2">
    <source>
        <dbReference type="Pfam" id="PF26107"/>
    </source>
</evidence>
<feature type="domain" description="DNA-binding transcriptional repressor CapW winged helix-turn-helix" evidence="3">
    <location>
        <begin position="14"/>
        <end position="93"/>
    </location>
</feature>
<proteinExistence type="predicted"/>
<sequence length="300" mass="34412">MNHSEQLTTLTQTQRDRLAFIELRLWFIGDIRRQDIVDRFGVKSAAASRDLALYKELTPFNIEYDAKAKAYVYQPSFVAIFEHATQRVMSWLTEGFGDGSAVARPILWAFETPAHLGQPHLDVLAAITRAICAQRPIQIKYHSMSNGETERVIVPFALVDTGLRWHARAFDRKSGEFRDFVVTRIEAPTLVDEVPNANERPDNDIQWTRIVELDLVPHPRLARPEIIKMDYGMTDGSIRMRVRAAVAGYMLQRWSVDCSRDHRLKEEQYRLWLSDPLALYGVENAKLAPGYQAPSSTKKR</sequence>
<keyword evidence="5" id="KW-1185">Reference proteome</keyword>
<feature type="domain" description="DNA-binding transcriptional repressor CapW C-terminal dimerisation" evidence="2">
    <location>
        <begin position="210"/>
        <end position="275"/>
    </location>
</feature>
<dbReference type="Pfam" id="PF26109">
    <property type="entry name" value="WHD_BrxR"/>
    <property type="match status" value="1"/>
</dbReference>
<gene>
    <name evidence="4" type="ORF">HA050_14460</name>
</gene>
<dbReference type="Proteomes" id="UP000712570">
    <property type="component" value="Unassembled WGS sequence"/>
</dbReference>
<accession>A0ABX0KY28</accession>
<name>A0ABX0KY28_9NEIS</name>
<evidence type="ECO:0000259" key="3">
    <source>
        <dbReference type="Pfam" id="PF26109"/>
    </source>
</evidence>
<protein>
    <submittedName>
        <fullName evidence="4">WYL domain-containing protein</fullName>
    </submittedName>
</protein>
<dbReference type="PROSITE" id="PS52050">
    <property type="entry name" value="WYL"/>
    <property type="match status" value="1"/>
</dbReference>
<evidence type="ECO:0000313" key="4">
    <source>
        <dbReference type="EMBL" id="NHQ87315.1"/>
    </source>
</evidence>
<dbReference type="RefSeq" id="WP_166827532.1">
    <property type="nucleotide sequence ID" value="NZ_JAAOLX010000007.1"/>
</dbReference>